<dbReference type="SUPFAM" id="SSF48452">
    <property type="entry name" value="TPR-like"/>
    <property type="match status" value="1"/>
</dbReference>
<proteinExistence type="predicted"/>
<sequence>MRSQWGWLLGVLALLQGCALAPTSEQSKILANLMVVTPQQADIRYQLEIAKLNEVLAHDLELDAENKAQLLYRRGSLHDALGLLALARIDFNHALDYDPRLADAYNYLGIHYSQIEEFEFAYEALEAALELDPEHPYAHLNRGVTAYYDGRFDLAVDDFKLFYDRAPEDPYRAIWLYLAELEVDIEAARTHLAQNRVRHGTTEWGWVLTDLMLGVVKEQDFIDRYATRNLGADETMAERMCETYFYLGKLKQQQGEHATAMVYFRLAMSTNVFMFLEHRFAEVEILRSQRAIELKRQRSSASTSA</sequence>
<dbReference type="Proteomes" id="UP000243022">
    <property type="component" value="Unassembled WGS sequence"/>
</dbReference>
<name>A0A2T4CP16_9GAMM</name>
<comment type="subcellular location">
    <subcellularLocation>
        <location evidence="8">Cell membrane</location>
    </subcellularLocation>
</comment>
<evidence type="ECO:0000256" key="9">
    <source>
        <dbReference type="PROSITE-ProRule" id="PRU00339"/>
    </source>
</evidence>
<gene>
    <name evidence="11" type="ORF">C9986_00280</name>
</gene>
<dbReference type="InterPro" id="IPR011990">
    <property type="entry name" value="TPR-like_helical_dom_sf"/>
</dbReference>
<keyword evidence="7 11" id="KW-0449">Lipoprotein</keyword>
<dbReference type="Pfam" id="PF13181">
    <property type="entry name" value="TPR_8"/>
    <property type="match status" value="1"/>
</dbReference>
<evidence type="ECO:0000256" key="10">
    <source>
        <dbReference type="SAM" id="SignalP"/>
    </source>
</evidence>
<dbReference type="SMART" id="SM00028">
    <property type="entry name" value="TPR"/>
    <property type="match status" value="4"/>
</dbReference>
<keyword evidence="2 10" id="KW-0732">Signal</keyword>
<dbReference type="PROSITE" id="PS51257">
    <property type="entry name" value="PROKAR_LIPOPROTEIN"/>
    <property type="match status" value="1"/>
</dbReference>
<evidence type="ECO:0000256" key="1">
    <source>
        <dbReference type="ARBA" id="ARBA00022475"/>
    </source>
</evidence>
<evidence type="ECO:0000256" key="3">
    <source>
        <dbReference type="ARBA" id="ARBA00022737"/>
    </source>
</evidence>
<dbReference type="PANTHER" id="PTHR44858:SF1">
    <property type="entry name" value="UDP-N-ACETYLGLUCOSAMINE--PEPTIDE N-ACETYLGLUCOSAMINYLTRANSFERASE SPINDLY-RELATED"/>
    <property type="match status" value="1"/>
</dbReference>
<dbReference type="GO" id="GO:0005886">
    <property type="term" value="C:plasma membrane"/>
    <property type="evidence" value="ECO:0007669"/>
    <property type="project" value="UniProtKB-SubCell"/>
</dbReference>
<dbReference type="InterPro" id="IPR019734">
    <property type="entry name" value="TPR_rpt"/>
</dbReference>
<evidence type="ECO:0000256" key="7">
    <source>
        <dbReference type="ARBA" id="ARBA00023288"/>
    </source>
</evidence>
<keyword evidence="6" id="KW-0564">Palmitate</keyword>
<keyword evidence="4 9" id="KW-0802">TPR repeat</keyword>
<organism evidence="11 12">
    <name type="scientific">Pseudidiomarina aestuarii</name>
    <dbReference type="NCBI Taxonomy" id="624146"/>
    <lineage>
        <taxon>Bacteria</taxon>
        <taxon>Pseudomonadati</taxon>
        <taxon>Pseudomonadota</taxon>
        <taxon>Gammaproteobacteria</taxon>
        <taxon>Alteromonadales</taxon>
        <taxon>Idiomarinaceae</taxon>
        <taxon>Pseudidiomarina</taxon>
    </lineage>
</organism>
<evidence type="ECO:0000256" key="6">
    <source>
        <dbReference type="ARBA" id="ARBA00023139"/>
    </source>
</evidence>
<dbReference type="AlphaFoldDB" id="A0A2T4CP16"/>
<dbReference type="PANTHER" id="PTHR44858">
    <property type="entry name" value="TETRATRICOPEPTIDE REPEAT PROTEIN 6"/>
    <property type="match status" value="1"/>
</dbReference>
<feature type="signal peptide" evidence="10">
    <location>
        <begin position="1"/>
        <end position="21"/>
    </location>
</feature>
<accession>A0A2T4CP16</accession>
<evidence type="ECO:0000313" key="11">
    <source>
        <dbReference type="EMBL" id="PTB83295.1"/>
    </source>
</evidence>
<evidence type="ECO:0000256" key="8">
    <source>
        <dbReference type="PIRNR" id="PIRNR004654"/>
    </source>
</evidence>
<dbReference type="EMBL" id="PYVS01000002">
    <property type="protein sequence ID" value="PTB83295.1"/>
    <property type="molecule type" value="Genomic_DNA"/>
</dbReference>
<evidence type="ECO:0000256" key="2">
    <source>
        <dbReference type="ARBA" id="ARBA00022729"/>
    </source>
</evidence>
<dbReference type="Gene3D" id="1.25.40.10">
    <property type="entry name" value="Tetratricopeptide repeat domain"/>
    <property type="match status" value="1"/>
</dbReference>
<keyword evidence="1 8" id="KW-1003">Cell membrane</keyword>
<evidence type="ECO:0000313" key="12">
    <source>
        <dbReference type="Proteomes" id="UP000243022"/>
    </source>
</evidence>
<reference evidence="11 12" key="1">
    <citation type="submission" date="2018-03" db="EMBL/GenBank/DDBJ databases">
        <title>Cross-interface Injection: A General Nanoliter Liquid Handling Method Applied to Single Cells Genome Amplification Automated Nanoliter Liquid Handling Applied to Single Cell Multiple Displacement Amplification.</title>
        <authorList>
            <person name="Yun J."/>
            <person name="Xu P."/>
            <person name="Xu J."/>
            <person name="Dai X."/>
            <person name="Wang Y."/>
            <person name="Zheng X."/>
            <person name="Cao C."/>
            <person name="Yi Q."/>
            <person name="Zhu Y."/>
            <person name="Wang L."/>
            <person name="Dong Z."/>
            <person name="Huang Y."/>
            <person name="Huang L."/>
            <person name="Du W."/>
        </authorList>
    </citation>
    <scope>NUCLEOTIDE SEQUENCE [LARGE SCALE GENOMIC DNA]</scope>
    <source>
        <strain evidence="11 12">Z-E1-2</strain>
    </source>
</reference>
<dbReference type="PROSITE" id="PS50293">
    <property type="entry name" value="TPR_REGION"/>
    <property type="match status" value="1"/>
</dbReference>
<protein>
    <recommendedName>
        <fullName evidence="8">Lipoprotein NlpI</fullName>
    </recommendedName>
</protein>
<comment type="caution">
    <text evidence="11">The sequence shown here is derived from an EMBL/GenBank/DDBJ whole genome shotgun (WGS) entry which is preliminary data.</text>
</comment>
<feature type="chain" id="PRO_5015703748" description="Lipoprotein NlpI" evidence="10">
    <location>
        <begin position="22"/>
        <end position="305"/>
    </location>
</feature>
<feature type="repeat" description="TPR" evidence="9">
    <location>
        <begin position="102"/>
        <end position="135"/>
    </location>
</feature>
<dbReference type="PIRSF" id="PIRSF004654">
    <property type="entry name" value="NlpI"/>
    <property type="match status" value="1"/>
</dbReference>
<dbReference type="NCBIfam" id="NF008391">
    <property type="entry name" value="PRK11189.1"/>
    <property type="match status" value="1"/>
</dbReference>
<keyword evidence="3" id="KW-0677">Repeat</keyword>
<keyword evidence="5 8" id="KW-0472">Membrane</keyword>
<evidence type="ECO:0000256" key="4">
    <source>
        <dbReference type="ARBA" id="ARBA00022803"/>
    </source>
</evidence>
<comment type="function">
    <text evidence="8">May be involved in cell division.</text>
</comment>
<comment type="subunit">
    <text evidence="8">Homodimer.</text>
</comment>
<dbReference type="PROSITE" id="PS50005">
    <property type="entry name" value="TPR"/>
    <property type="match status" value="1"/>
</dbReference>
<dbReference type="InterPro" id="IPR023605">
    <property type="entry name" value="Lipoprotein_NlpI"/>
</dbReference>
<dbReference type="InterPro" id="IPR050498">
    <property type="entry name" value="Ycf3"/>
</dbReference>
<evidence type="ECO:0000256" key="5">
    <source>
        <dbReference type="ARBA" id="ARBA00023136"/>
    </source>
</evidence>